<evidence type="ECO:0000259" key="5">
    <source>
        <dbReference type="PROSITE" id="PS50949"/>
    </source>
</evidence>
<dbReference type="GO" id="GO:0003700">
    <property type="term" value="F:DNA-binding transcription factor activity"/>
    <property type="evidence" value="ECO:0007669"/>
    <property type="project" value="InterPro"/>
</dbReference>
<dbReference type="Pfam" id="PF07729">
    <property type="entry name" value="FCD"/>
    <property type="match status" value="1"/>
</dbReference>
<gene>
    <name evidence="6" type="ORF">BG57_07720</name>
</gene>
<dbReference type="eggNOG" id="COG1802">
    <property type="taxonomic scope" value="Bacteria"/>
</dbReference>
<dbReference type="RefSeq" id="WP_035966548.1">
    <property type="nucleotide sequence ID" value="NZ_BMEG01000004.1"/>
</dbReference>
<evidence type="ECO:0000313" key="6">
    <source>
        <dbReference type="EMBL" id="KDR33409.1"/>
    </source>
</evidence>
<dbReference type="PANTHER" id="PTHR43537:SF39">
    <property type="entry name" value="HTH-TYPE TRANSCRIPTIONAL REGULATOR MCBR"/>
    <property type="match status" value="1"/>
</dbReference>
<dbReference type="Proteomes" id="UP000027439">
    <property type="component" value="Unassembled WGS sequence"/>
</dbReference>
<protein>
    <submittedName>
        <fullName evidence="6">DNA-binding protein</fullName>
    </submittedName>
</protein>
<dbReference type="SMART" id="SM00345">
    <property type="entry name" value="HTH_GNTR"/>
    <property type="match status" value="1"/>
</dbReference>
<dbReference type="InterPro" id="IPR000524">
    <property type="entry name" value="Tscrpt_reg_HTH_GntR"/>
</dbReference>
<dbReference type="InterPro" id="IPR011711">
    <property type="entry name" value="GntR_C"/>
</dbReference>
<dbReference type="InterPro" id="IPR008920">
    <property type="entry name" value="TF_FadR/GntR_C"/>
</dbReference>
<reference evidence="6 7" key="1">
    <citation type="submission" date="2014-03" db="EMBL/GenBank/DDBJ databases">
        <title>Draft Genome Sequences of Four Burkholderia Strains.</title>
        <authorList>
            <person name="Liu X.Y."/>
            <person name="Li C.X."/>
            <person name="Xu J.H."/>
        </authorList>
    </citation>
    <scope>NUCLEOTIDE SEQUENCE [LARGE SCALE GENOMIC DNA]</scope>
    <source>
        <strain evidence="6 7">R27</strain>
    </source>
</reference>
<dbReference type="OrthoDB" id="7003764at2"/>
<dbReference type="AlphaFoldDB" id="A0A069P0F9"/>
<proteinExistence type="predicted"/>
<dbReference type="SMART" id="SM00895">
    <property type="entry name" value="FCD"/>
    <property type="match status" value="1"/>
</dbReference>
<dbReference type="InterPro" id="IPR036390">
    <property type="entry name" value="WH_DNA-bd_sf"/>
</dbReference>
<keyword evidence="3" id="KW-0804">Transcription</keyword>
<dbReference type="SUPFAM" id="SSF46785">
    <property type="entry name" value="Winged helix' DNA-binding domain"/>
    <property type="match status" value="1"/>
</dbReference>
<comment type="caution">
    <text evidence="6">The sequence shown here is derived from an EMBL/GenBank/DDBJ whole genome shotgun (WGS) entry which is preliminary data.</text>
</comment>
<name>A0A069P0F9_9BURK</name>
<accession>A0A069P0F9</accession>
<feature type="domain" description="HTH gntR-type" evidence="5">
    <location>
        <begin position="19"/>
        <end position="86"/>
    </location>
</feature>
<evidence type="ECO:0000256" key="1">
    <source>
        <dbReference type="ARBA" id="ARBA00023015"/>
    </source>
</evidence>
<sequence>MAPTRSATDLPALELVARETMAGRVYAQLREAIMTGRFAPGQLLSLRSVAEAVGSSTMPVRAALTRLQAEGALIDGAGRALMVPPMTLELLGELRDVRVALEGAVAKRAASRMTRAHLTALQAVYDVMDAHVEAGDVPAYLRSNFEFHIAIYTHGASDITLATIQNLWMRIGPFLNLVAPDIPHMRRSMAAHRHIVEALWRGDGEGARAGIEEDIGDAAADLAERLQGAEQSNEESGKKGGAQASA</sequence>
<feature type="region of interest" description="Disordered" evidence="4">
    <location>
        <begin position="222"/>
        <end position="246"/>
    </location>
</feature>
<dbReference type="SUPFAM" id="SSF48008">
    <property type="entry name" value="GntR ligand-binding domain-like"/>
    <property type="match status" value="1"/>
</dbReference>
<dbReference type="Gene3D" id="1.20.120.530">
    <property type="entry name" value="GntR ligand-binding domain-like"/>
    <property type="match status" value="1"/>
</dbReference>
<dbReference type="InterPro" id="IPR036388">
    <property type="entry name" value="WH-like_DNA-bd_sf"/>
</dbReference>
<keyword evidence="1" id="KW-0805">Transcription regulation</keyword>
<evidence type="ECO:0000256" key="2">
    <source>
        <dbReference type="ARBA" id="ARBA00023125"/>
    </source>
</evidence>
<dbReference type="EMBL" id="JFHE01000016">
    <property type="protein sequence ID" value="KDR33409.1"/>
    <property type="molecule type" value="Genomic_DNA"/>
</dbReference>
<evidence type="ECO:0000256" key="4">
    <source>
        <dbReference type="SAM" id="MobiDB-lite"/>
    </source>
</evidence>
<dbReference type="PANTHER" id="PTHR43537">
    <property type="entry name" value="TRANSCRIPTIONAL REGULATOR, GNTR FAMILY"/>
    <property type="match status" value="1"/>
</dbReference>
<organism evidence="6 7">
    <name type="scientific">Caballeronia grimmiae</name>
    <dbReference type="NCBI Taxonomy" id="1071679"/>
    <lineage>
        <taxon>Bacteria</taxon>
        <taxon>Pseudomonadati</taxon>
        <taxon>Pseudomonadota</taxon>
        <taxon>Betaproteobacteria</taxon>
        <taxon>Burkholderiales</taxon>
        <taxon>Burkholderiaceae</taxon>
        <taxon>Caballeronia</taxon>
    </lineage>
</organism>
<dbReference type="Gene3D" id="1.10.10.10">
    <property type="entry name" value="Winged helix-like DNA-binding domain superfamily/Winged helix DNA-binding domain"/>
    <property type="match status" value="1"/>
</dbReference>
<evidence type="ECO:0000256" key="3">
    <source>
        <dbReference type="ARBA" id="ARBA00023163"/>
    </source>
</evidence>
<dbReference type="Pfam" id="PF00392">
    <property type="entry name" value="GntR"/>
    <property type="match status" value="1"/>
</dbReference>
<dbReference type="STRING" id="1071679.BG57_07720"/>
<dbReference type="GO" id="GO:0003677">
    <property type="term" value="F:DNA binding"/>
    <property type="evidence" value="ECO:0007669"/>
    <property type="project" value="UniProtKB-KW"/>
</dbReference>
<dbReference type="PROSITE" id="PS50949">
    <property type="entry name" value="HTH_GNTR"/>
    <property type="match status" value="1"/>
</dbReference>
<evidence type="ECO:0000313" key="7">
    <source>
        <dbReference type="Proteomes" id="UP000027439"/>
    </source>
</evidence>
<keyword evidence="2 6" id="KW-0238">DNA-binding</keyword>